<feature type="domain" description="RNA polymerase sigma factor 70 region 4 type 2" evidence="3">
    <location>
        <begin position="106"/>
        <end position="155"/>
    </location>
</feature>
<dbReference type="Pfam" id="PF04542">
    <property type="entry name" value="Sigma70_r2"/>
    <property type="match status" value="1"/>
</dbReference>
<dbReference type="InterPro" id="IPR014284">
    <property type="entry name" value="RNA_pol_sigma-70_dom"/>
</dbReference>
<dbReference type="Gene3D" id="1.10.1740.10">
    <property type="match status" value="1"/>
</dbReference>
<dbReference type="InterPro" id="IPR013249">
    <property type="entry name" value="RNA_pol_sigma70_r4_t2"/>
</dbReference>
<dbReference type="SUPFAM" id="SSF54427">
    <property type="entry name" value="NTF2-like"/>
    <property type="match status" value="1"/>
</dbReference>
<dbReference type="GO" id="GO:0016987">
    <property type="term" value="F:sigma factor activity"/>
    <property type="evidence" value="ECO:0007669"/>
    <property type="project" value="InterPro"/>
</dbReference>
<dbReference type="Pfam" id="PF08281">
    <property type="entry name" value="Sigma70_r4_2"/>
    <property type="match status" value="1"/>
</dbReference>
<evidence type="ECO:0000259" key="3">
    <source>
        <dbReference type="Pfam" id="PF08281"/>
    </source>
</evidence>
<dbReference type="Proteomes" id="UP000324233">
    <property type="component" value="Chromosome"/>
</dbReference>
<dbReference type="PANTHER" id="PTHR30173">
    <property type="entry name" value="SIGMA 19 FACTOR"/>
    <property type="match status" value="1"/>
</dbReference>
<reference evidence="4 5" key="1">
    <citation type="submission" date="2019-08" db="EMBL/GenBank/DDBJ databases">
        <title>Deep-cultivation of Planctomycetes and their phenomic and genomic characterization uncovers novel biology.</title>
        <authorList>
            <person name="Wiegand S."/>
            <person name="Jogler M."/>
            <person name="Boedeker C."/>
            <person name="Pinto D."/>
            <person name="Vollmers J."/>
            <person name="Rivas-Marin E."/>
            <person name="Kohn T."/>
            <person name="Peeters S.H."/>
            <person name="Heuer A."/>
            <person name="Rast P."/>
            <person name="Oberbeckmann S."/>
            <person name="Bunk B."/>
            <person name="Jeske O."/>
            <person name="Meyerdierks A."/>
            <person name="Storesund J.E."/>
            <person name="Kallscheuer N."/>
            <person name="Luecker S."/>
            <person name="Lage O.M."/>
            <person name="Pohl T."/>
            <person name="Merkel B.J."/>
            <person name="Hornburger P."/>
            <person name="Mueller R.-W."/>
            <person name="Bruemmer F."/>
            <person name="Labrenz M."/>
            <person name="Spormann A.M."/>
            <person name="Op den Camp H."/>
            <person name="Overmann J."/>
            <person name="Amann R."/>
            <person name="Jetten M.S.M."/>
            <person name="Mascher T."/>
            <person name="Medema M.H."/>
            <person name="Devos D.P."/>
            <person name="Kaster A.-K."/>
            <person name="Ovreas L."/>
            <person name="Rohde M."/>
            <person name="Galperin M.Y."/>
            <person name="Jogler C."/>
        </authorList>
    </citation>
    <scope>NUCLEOTIDE SEQUENCE [LARGE SCALE GENOMIC DNA]</scope>
    <source>
        <strain evidence="4 5">OJF2</strain>
    </source>
</reference>
<dbReference type="Gene3D" id="3.10.450.50">
    <property type="match status" value="1"/>
</dbReference>
<dbReference type="Gene3D" id="1.10.10.10">
    <property type="entry name" value="Winged helix-like DNA-binding domain superfamily/Winged helix DNA-binding domain"/>
    <property type="match status" value="1"/>
</dbReference>
<dbReference type="InterPro" id="IPR052704">
    <property type="entry name" value="ECF_Sigma-70_Domain"/>
</dbReference>
<protein>
    <submittedName>
        <fullName evidence="4">ECF RNA polymerase sigma factor SigJ</fullName>
    </submittedName>
</protein>
<sequence length="319" mass="34505">MPEADPVFEEQRPRLARLAYRMLGTLADADDVLQDAYLRWSRGDRSGVESPGAYLSSVVTRLCIDRRQSIEARKEAYVGPWLPEPIVEPDEAAPDRRLEAAESISMAFLVVLESLSPIERAAYLLRRAFDHGYDEIASILGRSEAACRQLVSRAEGRILERRPRFEADPAEAERLTGAFLGACSTGDMDGLLRLLAPDAVVVSDGGGKASAALAPIRGADRVARFFLGVTRKAPPEMAFRRVLVNGRPGLAAVLGGEVFHVLTFDVDDGRIAACFIIRNPDKLARVHLGDGQGWGGGTPDVDVDEVARDPGISGFQGPG</sequence>
<dbReference type="InterPro" id="IPR007627">
    <property type="entry name" value="RNA_pol_sigma70_r2"/>
</dbReference>
<dbReference type="AlphaFoldDB" id="A0A5B9WCQ6"/>
<dbReference type="NCBIfam" id="NF007214">
    <property type="entry name" value="PRK09636.1"/>
    <property type="match status" value="1"/>
</dbReference>
<dbReference type="InterPro" id="IPR013325">
    <property type="entry name" value="RNA_pol_sigma_r2"/>
</dbReference>
<dbReference type="InterPro" id="IPR014303">
    <property type="entry name" value="RNA_pol_sigma-70_ECF"/>
</dbReference>
<dbReference type="SUPFAM" id="SSF88659">
    <property type="entry name" value="Sigma3 and sigma4 domains of RNA polymerase sigma factors"/>
    <property type="match status" value="1"/>
</dbReference>
<evidence type="ECO:0000259" key="2">
    <source>
        <dbReference type="Pfam" id="PF04542"/>
    </source>
</evidence>
<dbReference type="InterPro" id="IPR013324">
    <property type="entry name" value="RNA_pol_sigma_r3/r4-like"/>
</dbReference>
<name>A0A5B9WCQ6_9BACT</name>
<dbReference type="SUPFAM" id="SSF88946">
    <property type="entry name" value="Sigma2 domain of RNA polymerase sigma factors"/>
    <property type="match status" value="1"/>
</dbReference>
<dbReference type="OrthoDB" id="3211555at2"/>
<evidence type="ECO:0000256" key="1">
    <source>
        <dbReference type="ARBA" id="ARBA00011344"/>
    </source>
</evidence>
<evidence type="ECO:0000313" key="4">
    <source>
        <dbReference type="EMBL" id="QEH38019.1"/>
    </source>
</evidence>
<comment type="subunit">
    <text evidence="1">Interacts transiently with the RNA polymerase catalytic core formed by RpoA, RpoB, RpoC and RpoZ (2 alpha, 1 beta, 1 beta' and 1 omega subunit) to form the RNA polymerase holoenzyme that can initiate transcription.</text>
</comment>
<dbReference type="InterPro" id="IPR032710">
    <property type="entry name" value="NTF2-like_dom_sf"/>
</dbReference>
<proteinExistence type="predicted"/>
<dbReference type="InterPro" id="IPR036388">
    <property type="entry name" value="WH-like_DNA-bd_sf"/>
</dbReference>
<dbReference type="NCBIfam" id="TIGR02957">
    <property type="entry name" value="SigX4"/>
    <property type="match status" value="1"/>
</dbReference>
<keyword evidence="5" id="KW-1185">Reference proteome</keyword>
<dbReference type="RefSeq" id="WP_148597505.1">
    <property type="nucleotide sequence ID" value="NZ_CP042997.1"/>
</dbReference>
<dbReference type="KEGG" id="agv:OJF2_66150"/>
<organism evidence="4 5">
    <name type="scientific">Aquisphaera giovannonii</name>
    <dbReference type="NCBI Taxonomy" id="406548"/>
    <lineage>
        <taxon>Bacteria</taxon>
        <taxon>Pseudomonadati</taxon>
        <taxon>Planctomycetota</taxon>
        <taxon>Planctomycetia</taxon>
        <taxon>Isosphaerales</taxon>
        <taxon>Isosphaeraceae</taxon>
        <taxon>Aquisphaera</taxon>
    </lineage>
</organism>
<dbReference type="EMBL" id="CP042997">
    <property type="protein sequence ID" value="QEH38019.1"/>
    <property type="molecule type" value="Genomic_DNA"/>
</dbReference>
<dbReference type="GO" id="GO:0003677">
    <property type="term" value="F:DNA binding"/>
    <property type="evidence" value="ECO:0007669"/>
    <property type="project" value="InterPro"/>
</dbReference>
<dbReference type="NCBIfam" id="TIGR02937">
    <property type="entry name" value="sigma70-ECF"/>
    <property type="match status" value="1"/>
</dbReference>
<feature type="domain" description="RNA polymerase sigma-70 region 2" evidence="2">
    <location>
        <begin position="8"/>
        <end position="68"/>
    </location>
</feature>
<accession>A0A5B9WCQ6</accession>
<gene>
    <name evidence="4" type="primary">sigJ_2</name>
    <name evidence="4" type="ORF">OJF2_66150</name>
</gene>
<dbReference type="PANTHER" id="PTHR30173:SF36">
    <property type="entry name" value="ECF RNA POLYMERASE SIGMA FACTOR SIGJ"/>
    <property type="match status" value="1"/>
</dbReference>
<dbReference type="GO" id="GO:0006352">
    <property type="term" value="P:DNA-templated transcription initiation"/>
    <property type="evidence" value="ECO:0007669"/>
    <property type="project" value="InterPro"/>
</dbReference>
<evidence type="ECO:0000313" key="5">
    <source>
        <dbReference type="Proteomes" id="UP000324233"/>
    </source>
</evidence>